<keyword evidence="1" id="KW-0472">Membrane</keyword>
<sequence>MEKMSLKKTDQNIDQLSEKLFIIEGEVSELLISETMRNLNINTQSSTGPIAIGSALVRQMEHAVLASFISIRMRQKIIKRRIRSRIFGMKNLLQIVLFIIGSVYTQVSLANTKYVHDEKDRQCLYINSNQKILLAGMNEKTYFFFPCNKIISTYDINFSKGTYLISELLLATSPQVDQKYIRAIKSADNKLYDDTNFSYFLSTCIPLTKTRNHKLVKYLIDKKENLEKTCDIDNSLLLINQKAFLYDKVGNDFKMGKAYLVKNDKVQVKDYFFKKNELWLYVDYNNSVKKWIPSKSVNL</sequence>
<organism evidence="2 3">
    <name type="scientific">Acinetobacter guillouiae</name>
    <name type="common">Acinetobacter genomosp. 11</name>
    <dbReference type="NCBI Taxonomy" id="106649"/>
    <lineage>
        <taxon>Bacteria</taxon>
        <taxon>Pseudomonadati</taxon>
        <taxon>Pseudomonadota</taxon>
        <taxon>Gammaproteobacteria</taxon>
        <taxon>Moraxellales</taxon>
        <taxon>Moraxellaceae</taxon>
        <taxon>Acinetobacter</taxon>
    </lineage>
</organism>
<evidence type="ECO:0000313" key="2">
    <source>
        <dbReference type="EMBL" id="MCF0263077.1"/>
    </source>
</evidence>
<keyword evidence="1" id="KW-0812">Transmembrane</keyword>
<dbReference type="AlphaFoldDB" id="A0A8X8GG78"/>
<reference evidence="2" key="1">
    <citation type="submission" date="2021-07" db="EMBL/GenBank/DDBJ databases">
        <authorList>
            <person name="Fernandez M."/>
            <person name="Pereira P."/>
            <person name="Torres Tejerizo G.A."/>
            <person name="Gonzalez P."/>
            <person name="Agostini E."/>
        </authorList>
    </citation>
    <scope>NUCLEOTIDE SEQUENCE</scope>
    <source>
        <strain evidence="2">SFC 500-1A</strain>
    </source>
</reference>
<evidence type="ECO:0000256" key="1">
    <source>
        <dbReference type="SAM" id="Phobius"/>
    </source>
</evidence>
<keyword evidence="1" id="KW-1133">Transmembrane helix</keyword>
<comment type="caution">
    <text evidence="2">The sequence shown here is derived from an EMBL/GenBank/DDBJ whole genome shotgun (WGS) entry which is preliminary data.</text>
</comment>
<name>A0A8X8GG78_ACIGI</name>
<dbReference type="EMBL" id="JAHWXT010000001">
    <property type="protein sequence ID" value="MCF0263077.1"/>
    <property type="molecule type" value="Genomic_DNA"/>
</dbReference>
<proteinExistence type="predicted"/>
<dbReference type="Proteomes" id="UP000887320">
    <property type="component" value="Unassembled WGS sequence"/>
</dbReference>
<accession>A0A8X8GG78</accession>
<evidence type="ECO:0000313" key="3">
    <source>
        <dbReference type="Proteomes" id="UP000887320"/>
    </source>
</evidence>
<feature type="transmembrane region" description="Helical" evidence="1">
    <location>
        <begin position="82"/>
        <end position="104"/>
    </location>
</feature>
<protein>
    <submittedName>
        <fullName evidence="2">Uncharacterized protein</fullName>
    </submittedName>
</protein>
<gene>
    <name evidence="2" type="ORF">KW868_01120</name>
</gene>